<sequence>MCYKCDEWRCSGNDEIQECIKDYRFGFLIGGAIVFFLSIIIETFWVDYTLYFKPTTVNHILCGVYSVGSLVIMVAAILEIEMDKIRGYYDYMDFRNLEAGLWIFGGIVCAISQLYWAWELKSKNFLVMLAYIPAIVASILWMIARGVLGIDSVFERYVFGNDGELDLIIVDSKATDYVQLQADLMISASVLYIIHGLFWFGAVYETAKSHDFVAVENEEEEDAGKNDVDDVGEA</sequence>
<dbReference type="AlphaFoldDB" id="A0AAD3HB74"/>
<feature type="transmembrane region" description="Helical" evidence="1">
    <location>
        <begin position="124"/>
        <end position="144"/>
    </location>
</feature>
<feature type="transmembrane region" description="Helical" evidence="1">
    <location>
        <begin position="25"/>
        <end position="45"/>
    </location>
</feature>
<evidence type="ECO:0000256" key="1">
    <source>
        <dbReference type="SAM" id="Phobius"/>
    </source>
</evidence>
<keyword evidence="1" id="KW-0812">Transmembrane</keyword>
<dbReference type="EMBL" id="BLLK01000057">
    <property type="protein sequence ID" value="GFH56926.1"/>
    <property type="molecule type" value="Genomic_DNA"/>
</dbReference>
<organism evidence="2 3">
    <name type="scientific">Chaetoceros tenuissimus</name>
    <dbReference type="NCBI Taxonomy" id="426638"/>
    <lineage>
        <taxon>Eukaryota</taxon>
        <taxon>Sar</taxon>
        <taxon>Stramenopiles</taxon>
        <taxon>Ochrophyta</taxon>
        <taxon>Bacillariophyta</taxon>
        <taxon>Coscinodiscophyceae</taxon>
        <taxon>Chaetocerotophycidae</taxon>
        <taxon>Chaetocerotales</taxon>
        <taxon>Chaetocerotaceae</taxon>
        <taxon>Chaetoceros</taxon>
    </lineage>
</organism>
<name>A0AAD3HB74_9STRA</name>
<keyword evidence="1" id="KW-1133">Transmembrane helix</keyword>
<comment type="caution">
    <text evidence="2">The sequence shown here is derived from an EMBL/GenBank/DDBJ whole genome shotgun (WGS) entry which is preliminary data.</text>
</comment>
<feature type="transmembrane region" description="Helical" evidence="1">
    <location>
        <begin position="99"/>
        <end position="118"/>
    </location>
</feature>
<accession>A0AAD3HB74</accession>
<evidence type="ECO:0000313" key="2">
    <source>
        <dbReference type="EMBL" id="GFH56926.1"/>
    </source>
</evidence>
<keyword evidence="1" id="KW-0472">Membrane</keyword>
<feature type="transmembrane region" description="Helical" evidence="1">
    <location>
        <begin position="57"/>
        <end position="78"/>
    </location>
</feature>
<reference evidence="2 3" key="1">
    <citation type="journal article" date="2021" name="Sci. Rep.">
        <title>The genome of the diatom Chaetoceros tenuissimus carries an ancient integrated fragment of an extant virus.</title>
        <authorList>
            <person name="Hongo Y."/>
            <person name="Kimura K."/>
            <person name="Takaki Y."/>
            <person name="Yoshida Y."/>
            <person name="Baba S."/>
            <person name="Kobayashi G."/>
            <person name="Nagasaki K."/>
            <person name="Hano T."/>
            <person name="Tomaru Y."/>
        </authorList>
    </citation>
    <scope>NUCLEOTIDE SEQUENCE [LARGE SCALE GENOMIC DNA]</scope>
    <source>
        <strain evidence="2 3">NIES-3715</strain>
    </source>
</reference>
<gene>
    <name evidence="2" type="ORF">CTEN210_13402</name>
</gene>
<proteinExistence type="predicted"/>
<evidence type="ECO:0000313" key="3">
    <source>
        <dbReference type="Proteomes" id="UP001054902"/>
    </source>
</evidence>
<protein>
    <submittedName>
        <fullName evidence="2">Uncharacterized protein</fullName>
    </submittedName>
</protein>
<dbReference type="Proteomes" id="UP001054902">
    <property type="component" value="Unassembled WGS sequence"/>
</dbReference>
<keyword evidence="3" id="KW-1185">Reference proteome</keyword>